<sequence>MSRHRRSYCLNHTATVVKTYLHRRQVDSQSIFLQSNTRWLMGLKVAQSMALQLLVMERVLDYSTMRRKNGFSVIRQSLCHSSMTRLGQEPDAAHCEFKFVISCFDLNGLAALR</sequence>
<evidence type="ECO:0000313" key="2">
    <source>
        <dbReference type="Proteomes" id="UP000268014"/>
    </source>
</evidence>
<gene>
    <name evidence="1" type="ORF">HPLM_LOCUS1660</name>
</gene>
<accession>A0A0N4VWJ2</accession>
<proteinExistence type="predicted"/>
<dbReference type="WBParaSite" id="HPLM_0000166201-mRNA-1">
    <property type="protein sequence ID" value="HPLM_0000166201-mRNA-1"/>
    <property type="gene ID" value="HPLM_0000166201"/>
</dbReference>
<evidence type="ECO:0000313" key="1">
    <source>
        <dbReference type="EMBL" id="VDO10673.1"/>
    </source>
</evidence>
<keyword evidence="2" id="KW-1185">Reference proteome</keyword>
<reference evidence="3" key="1">
    <citation type="submission" date="2017-02" db="UniProtKB">
        <authorList>
            <consortium name="WormBaseParasite"/>
        </authorList>
    </citation>
    <scope>IDENTIFICATION</scope>
</reference>
<dbReference type="EMBL" id="UZAF01002396">
    <property type="protein sequence ID" value="VDO10673.1"/>
    <property type="molecule type" value="Genomic_DNA"/>
</dbReference>
<evidence type="ECO:0000313" key="3">
    <source>
        <dbReference type="WBParaSite" id="HPLM_0000166201-mRNA-1"/>
    </source>
</evidence>
<name>A0A0N4VWJ2_HAEPC</name>
<dbReference type="AlphaFoldDB" id="A0A0N4VWJ2"/>
<dbReference type="Proteomes" id="UP000268014">
    <property type="component" value="Unassembled WGS sequence"/>
</dbReference>
<organism evidence="3">
    <name type="scientific">Haemonchus placei</name>
    <name type="common">Barber's pole worm</name>
    <dbReference type="NCBI Taxonomy" id="6290"/>
    <lineage>
        <taxon>Eukaryota</taxon>
        <taxon>Metazoa</taxon>
        <taxon>Ecdysozoa</taxon>
        <taxon>Nematoda</taxon>
        <taxon>Chromadorea</taxon>
        <taxon>Rhabditida</taxon>
        <taxon>Rhabditina</taxon>
        <taxon>Rhabditomorpha</taxon>
        <taxon>Strongyloidea</taxon>
        <taxon>Trichostrongylidae</taxon>
        <taxon>Haemonchus</taxon>
    </lineage>
</organism>
<protein>
    <submittedName>
        <fullName evidence="1 3">Uncharacterized protein</fullName>
    </submittedName>
</protein>
<reference evidence="1 2" key="2">
    <citation type="submission" date="2018-11" db="EMBL/GenBank/DDBJ databases">
        <authorList>
            <consortium name="Pathogen Informatics"/>
        </authorList>
    </citation>
    <scope>NUCLEOTIDE SEQUENCE [LARGE SCALE GENOMIC DNA]</scope>
    <source>
        <strain evidence="1 2">MHpl1</strain>
    </source>
</reference>